<keyword evidence="2" id="KW-1185">Reference proteome</keyword>
<evidence type="ECO:0000313" key="2">
    <source>
        <dbReference type="Proteomes" id="UP001064048"/>
    </source>
</evidence>
<proteinExistence type="predicted"/>
<accession>A0ACC0K9U6</accession>
<evidence type="ECO:0000313" key="1">
    <source>
        <dbReference type="EMBL" id="KAI8432992.1"/>
    </source>
</evidence>
<gene>
    <name evidence="1" type="ORF">MSG28_013874</name>
</gene>
<organism evidence="1 2">
    <name type="scientific">Choristoneura fumiferana</name>
    <name type="common">Spruce budworm moth</name>
    <name type="synonym">Archips fumiferana</name>
    <dbReference type="NCBI Taxonomy" id="7141"/>
    <lineage>
        <taxon>Eukaryota</taxon>
        <taxon>Metazoa</taxon>
        <taxon>Ecdysozoa</taxon>
        <taxon>Arthropoda</taxon>
        <taxon>Hexapoda</taxon>
        <taxon>Insecta</taxon>
        <taxon>Pterygota</taxon>
        <taxon>Neoptera</taxon>
        <taxon>Endopterygota</taxon>
        <taxon>Lepidoptera</taxon>
        <taxon>Glossata</taxon>
        <taxon>Ditrysia</taxon>
        <taxon>Tortricoidea</taxon>
        <taxon>Tortricidae</taxon>
        <taxon>Tortricinae</taxon>
        <taxon>Choristoneura</taxon>
    </lineage>
</organism>
<dbReference type="Proteomes" id="UP001064048">
    <property type="component" value="Chromosome 24"/>
</dbReference>
<protein>
    <submittedName>
        <fullName evidence="1">Uncharacterized protein</fullName>
    </submittedName>
</protein>
<name>A0ACC0K9U6_CHOFU</name>
<dbReference type="EMBL" id="CM046124">
    <property type="protein sequence ID" value="KAI8432992.1"/>
    <property type="molecule type" value="Genomic_DNA"/>
</dbReference>
<comment type="caution">
    <text evidence="1">The sequence shown here is derived from an EMBL/GenBank/DDBJ whole genome shotgun (WGS) entry which is preliminary data.</text>
</comment>
<reference evidence="1 2" key="1">
    <citation type="journal article" date="2022" name="Genome Biol. Evol.">
        <title>The Spruce Budworm Genome: Reconstructing the Evolutionary History of Antifreeze Proteins.</title>
        <authorList>
            <person name="Beliveau C."/>
            <person name="Gagne P."/>
            <person name="Picq S."/>
            <person name="Vernygora O."/>
            <person name="Keeling C.I."/>
            <person name="Pinkney K."/>
            <person name="Doucet D."/>
            <person name="Wen F."/>
            <person name="Johnston J.S."/>
            <person name="Maaroufi H."/>
            <person name="Boyle B."/>
            <person name="Laroche J."/>
            <person name="Dewar K."/>
            <person name="Juretic N."/>
            <person name="Blackburn G."/>
            <person name="Nisole A."/>
            <person name="Brunet B."/>
            <person name="Brandao M."/>
            <person name="Lumley L."/>
            <person name="Duan J."/>
            <person name="Quan G."/>
            <person name="Lucarotti C.J."/>
            <person name="Roe A.D."/>
            <person name="Sperling F.A.H."/>
            <person name="Levesque R.C."/>
            <person name="Cusson M."/>
        </authorList>
    </citation>
    <scope>NUCLEOTIDE SEQUENCE [LARGE SCALE GENOMIC DNA]</scope>
    <source>
        <strain evidence="1">Glfc:IPQL:Cfum</strain>
    </source>
</reference>
<sequence>MMFATGMCLLALLAYAVRDWFHLSLLTSLPFILLYGFFWITPESPRWLVSRGRVAEAEKVLITIARRNSIILPRGFLLEIHVVGPCAKSARIATAILLANPAVKQQCLHCCVSAWRRKIKDQEDLEATILSNANGHVPGFPLLTTKEEIIDRRISNMLTFKPEPKPAEENIPKPDSLERIIALEVAEIVNKRSKLKRNTDATDLTVEDTYEEECPFNVDAQKTTQIAYRQSPVTIRKKSVQLINRMFQESPEKAEDKIIDEQNSEGGL</sequence>